<evidence type="ECO:0000256" key="1">
    <source>
        <dbReference type="SAM" id="MobiDB-lite"/>
    </source>
</evidence>
<feature type="compositionally biased region" description="Basic and acidic residues" evidence="1">
    <location>
        <begin position="139"/>
        <end position="152"/>
    </location>
</feature>
<reference evidence="3 4" key="1">
    <citation type="journal article" date="2015" name="Sci. Rep.">
        <title>The power of single molecule real-time sequencing technology in the de novo assembly of a eukaryotic genome.</title>
        <authorList>
            <person name="Sakai H."/>
            <person name="Naito K."/>
            <person name="Ogiso-Tanaka E."/>
            <person name="Takahashi Y."/>
            <person name="Iseki K."/>
            <person name="Muto C."/>
            <person name="Satou K."/>
            <person name="Teruya K."/>
            <person name="Shiroma A."/>
            <person name="Shimoji M."/>
            <person name="Hirano T."/>
            <person name="Itoh T."/>
            <person name="Kaga A."/>
            <person name="Tomooka N."/>
        </authorList>
    </citation>
    <scope>NUCLEOTIDE SEQUENCE [LARGE SCALE GENOMIC DNA]</scope>
    <source>
        <strain evidence="4">cv. Shumari</strain>
    </source>
</reference>
<feature type="transmembrane region" description="Helical" evidence="2">
    <location>
        <begin position="163"/>
        <end position="196"/>
    </location>
</feature>
<proteinExistence type="predicted"/>
<dbReference type="AlphaFoldDB" id="A0A0S3SBP7"/>
<dbReference type="PANTHER" id="PTHR34379">
    <property type="entry name" value="OS07G0553800 PROTEIN"/>
    <property type="match status" value="1"/>
</dbReference>
<evidence type="ECO:0000313" key="4">
    <source>
        <dbReference type="Proteomes" id="UP000291084"/>
    </source>
</evidence>
<gene>
    <name evidence="3" type="primary">Vigan.06G142500</name>
    <name evidence="3" type="ORF">VIGAN_06142500</name>
</gene>
<dbReference type="EMBL" id="AP015039">
    <property type="protein sequence ID" value="BAT90221.1"/>
    <property type="molecule type" value="Genomic_DNA"/>
</dbReference>
<dbReference type="InterPro" id="IPR040411">
    <property type="entry name" value="At5g23160-like"/>
</dbReference>
<feature type="compositionally biased region" description="Low complexity" evidence="1">
    <location>
        <begin position="116"/>
        <end position="131"/>
    </location>
</feature>
<keyword evidence="4" id="KW-1185">Reference proteome</keyword>
<evidence type="ECO:0000313" key="3">
    <source>
        <dbReference type="EMBL" id="BAT90221.1"/>
    </source>
</evidence>
<feature type="compositionally biased region" description="Low complexity" evidence="1">
    <location>
        <begin position="29"/>
        <end position="39"/>
    </location>
</feature>
<accession>A0A0S3SBP7</accession>
<organism evidence="3 4">
    <name type="scientific">Vigna angularis var. angularis</name>
    <dbReference type="NCBI Taxonomy" id="157739"/>
    <lineage>
        <taxon>Eukaryota</taxon>
        <taxon>Viridiplantae</taxon>
        <taxon>Streptophyta</taxon>
        <taxon>Embryophyta</taxon>
        <taxon>Tracheophyta</taxon>
        <taxon>Spermatophyta</taxon>
        <taxon>Magnoliopsida</taxon>
        <taxon>eudicotyledons</taxon>
        <taxon>Gunneridae</taxon>
        <taxon>Pentapetalae</taxon>
        <taxon>rosids</taxon>
        <taxon>fabids</taxon>
        <taxon>Fabales</taxon>
        <taxon>Fabaceae</taxon>
        <taxon>Papilionoideae</taxon>
        <taxon>50 kb inversion clade</taxon>
        <taxon>NPAAA clade</taxon>
        <taxon>indigoferoid/millettioid clade</taxon>
        <taxon>Phaseoleae</taxon>
        <taxon>Vigna</taxon>
    </lineage>
</organism>
<name>A0A0S3SBP7_PHAAN</name>
<feature type="region of interest" description="Disordered" evidence="1">
    <location>
        <begin position="116"/>
        <end position="152"/>
    </location>
</feature>
<protein>
    <submittedName>
        <fullName evidence="3">Uncharacterized protein</fullName>
    </submittedName>
</protein>
<keyword evidence="2" id="KW-1133">Transmembrane helix</keyword>
<keyword evidence="2" id="KW-0812">Transmembrane</keyword>
<dbReference type="OrthoDB" id="771184at2759"/>
<keyword evidence="2" id="KW-0472">Membrane</keyword>
<feature type="region of interest" description="Disordered" evidence="1">
    <location>
        <begin position="28"/>
        <end position="52"/>
    </location>
</feature>
<feature type="compositionally biased region" description="Polar residues" evidence="1">
    <location>
        <begin position="40"/>
        <end position="52"/>
    </location>
</feature>
<evidence type="ECO:0000256" key="2">
    <source>
        <dbReference type="SAM" id="Phobius"/>
    </source>
</evidence>
<dbReference type="Proteomes" id="UP000291084">
    <property type="component" value="Chromosome 6"/>
</dbReference>
<sequence>MRSFSKNKFLCFRPVVDIDCMLKSEVAPHRSSSPSHFSRVPTSEKQQMVTNSKPKSVYFHHVSPKRTISRVIKAAFYETILNKRDHHKNRYIHDSFVYKHKNLKYGERKTLQSPLSTSSSACSGSHASSESTNVSNHYSTKEKGKEGGHGSPLEKQKRFECYGIYLVLFSLAFTVFWGKLFGILLTSTLLYFFAVWDSSSPCKKRSPKIPRLRESPQDKDTRNYHDIVQDYRMAIVPFSFHVTHDRKLDRVSDDN</sequence>
<dbReference type="PANTHER" id="PTHR34379:SF15">
    <property type="entry name" value="PROTEIN, PUTATIVE-RELATED"/>
    <property type="match status" value="1"/>
</dbReference>